<protein>
    <submittedName>
        <fullName evidence="2">BTB/POZ domain-containing protein</fullName>
    </submittedName>
</protein>
<dbReference type="WBParaSite" id="Csp11.Scaffold630.g18998.t2">
    <property type="protein sequence ID" value="Csp11.Scaffold630.g18998.t2"/>
    <property type="gene ID" value="Csp11.Scaffold630.g18998"/>
</dbReference>
<dbReference type="Gene3D" id="1.25.40.10">
    <property type="entry name" value="Tetratricopeptide repeat domain"/>
    <property type="match status" value="1"/>
</dbReference>
<dbReference type="eggNOG" id="KOG2084">
    <property type="taxonomic scope" value="Eukaryota"/>
</dbReference>
<keyword evidence="1" id="KW-1185">Reference proteome</keyword>
<sequence>MSCTASETQNIAVVNCATQPTVTTISYVSRMLPTTERQKSIRGVHFITCRCEMCQNEQLDLLGLASRCQTTQCPGYVKGVSSCISCGRPPIVSMEESTQATSKLIDTLENLHKNSFESIPSEFNFLKNLRKDYCGILADCNVAILQLDEQIAYSASQLEKVPDDLEMIATRGYDHFIQRLGIGSPEVTRRLYIACKCLSRLPNPTVSSKDIMKLAAESSIISHGENHLMSKYLRDLLVL</sequence>
<proteinExistence type="predicted"/>
<accession>A0A1I7USU6</accession>
<reference evidence="2" key="1">
    <citation type="submission" date="2016-11" db="UniProtKB">
        <authorList>
            <consortium name="WormBaseParasite"/>
        </authorList>
    </citation>
    <scope>IDENTIFICATION</scope>
</reference>
<dbReference type="InterPro" id="IPR011990">
    <property type="entry name" value="TPR-like_helical_dom_sf"/>
</dbReference>
<dbReference type="AlphaFoldDB" id="A0A1I7USU6"/>
<evidence type="ECO:0000313" key="2">
    <source>
        <dbReference type="WBParaSite" id="Csp11.Scaffold630.g18998.t2"/>
    </source>
</evidence>
<dbReference type="Proteomes" id="UP000095282">
    <property type="component" value="Unplaced"/>
</dbReference>
<dbReference type="STRING" id="1561998.A0A1I7USU6"/>
<organism evidence="1 2">
    <name type="scientific">Caenorhabditis tropicalis</name>
    <dbReference type="NCBI Taxonomy" id="1561998"/>
    <lineage>
        <taxon>Eukaryota</taxon>
        <taxon>Metazoa</taxon>
        <taxon>Ecdysozoa</taxon>
        <taxon>Nematoda</taxon>
        <taxon>Chromadorea</taxon>
        <taxon>Rhabditida</taxon>
        <taxon>Rhabditina</taxon>
        <taxon>Rhabditomorpha</taxon>
        <taxon>Rhabditoidea</taxon>
        <taxon>Rhabditidae</taxon>
        <taxon>Peloderinae</taxon>
        <taxon>Caenorhabditis</taxon>
    </lineage>
</organism>
<name>A0A1I7USU6_9PELO</name>
<evidence type="ECO:0000313" key="1">
    <source>
        <dbReference type="Proteomes" id="UP000095282"/>
    </source>
</evidence>